<evidence type="ECO:0000256" key="2">
    <source>
        <dbReference type="ARBA" id="ARBA00024195"/>
    </source>
</evidence>
<dbReference type="Pfam" id="PF00089">
    <property type="entry name" value="Trypsin"/>
    <property type="match status" value="1"/>
</dbReference>
<comment type="similarity">
    <text evidence="2">Belongs to the peptidase S1 family. CLIP subfamily.</text>
</comment>
<keyword evidence="3" id="KW-0378">Hydrolase</keyword>
<keyword evidence="3" id="KW-0720">Serine protease</keyword>
<feature type="signal peptide" evidence="5">
    <location>
        <begin position="1"/>
        <end position="20"/>
    </location>
</feature>
<dbReference type="CDD" id="cd00190">
    <property type="entry name" value="Tryp_SPc"/>
    <property type="match status" value="1"/>
</dbReference>
<keyword evidence="8" id="KW-1185">Reference proteome</keyword>
<accession>A0AAV6TFG9</accession>
<feature type="compositionally biased region" description="Low complexity" evidence="4">
    <location>
        <begin position="108"/>
        <end position="124"/>
    </location>
</feature>
<name>A0AAV6TFG9_9ARAC</name>
<dbReference type="Proteomes" id="UP000827092">
    <property type="component" value="Unassembled WGS sequence"/>
</dbReference>
<dbReference type="PROSITE" id="PS00135">
    <property type="entry name" value="TRYPSIN_SER"/>
    <property type="match status" value="1"/>
</dbReference>
<dbReference type="Gene3D" id="2.40.10.10">
    <property type="entry name" value="Trypsin-like serine proteases"/>
    <property type="match status" value="1"/>
</dbReference>
<evidence type="ECO:0000256" key="1">
    <source>
        <dbReference type="ARBA" id="ARBA00023157"/>
    </source>
</evidence>
<gene>
    <name evidence="7" type="ORF">JTE90_020434</name>
</gene>
<evidence type="ECO:0000259" key="6">
    <source>
        <dbReference type="PROSITE" id="PS50240"/>
    </source>
</evidence>
<evidence type="ECO:0000256" key="4">
    <source>
        <dbReference type="SAM" id="MobiDB-lite"/>
    </source>
</evidence>
<dbReference type="PRINTS" id="PR00722">
    <property type="entry name" value="CHYMOTRYPSIN"/>
</dbReference>
<proteinExistence type="inferred from homology"/>
<feature type="region of interest" description="Disordered" evidence="4">
    <location>
        <begin position="108"/>
        <end position="136"/>
    </location>
</feature>
<feature type="chain" id="PRO_5043316527" description="Peptidase S1 domain-containing protein" evidence="5">
    <location>
        <begin position="21"/>
        <end position="391"/>
    </location>
</feature>
<dbReference type="PANTHER" id="PTHR24252">
    <property type="entry name" value="ACROSIN-RELATED"/>
    <property type="match status" value="1"/>
</dbReference>
<dbReference type="InterPro" id="IPR033116">
    <property type="entry name" value="TRYPSIN_SER"/>
</dbReference>
<keyword evidence="5" id="KW-0732">Signal</keyword>
<reference evidence="7 8" key="1">
    <citation type="journal article" date="2022" name="Nat. Ecol. Evol.">
        <title>A masculinizing supergene underlies an exaggerated male reproductive morph in a spider.</title>
        <authorList>
            <person name="Hendrickx F."/>
            <person name="De Corte Z."/>
            <person name="Sonet G."/>
            <person name="Van Belleghem S.M."/>
            <person name="Kostlbacher S."/>
            <person name="Vangestel C."/>
        </authorList>
    </citation>
    <scope>NUCLEOTIDE SEQUENCE [LARGE SCALE GENOMIC DNA]</scope>
    <source>
        <strain evidence="7">W744_W776</strain>
    </source>
</reference>
<dbReference type="InterPro" id="IPR001314">
    <property type="entry name" value="Peptidase_S1A"/>
</dbReference>
<dbReference type="PANTHER" id="PTHR24252:SF7">
    <property type="entry name" value="HYALIN"/>
    <property type="match status" value="1"/>
</dbReference>
<keyword evidence="1" id="KW-1015">Disulfide bond</keyword>
<organism evidence="7 8">
    <name type="scientific">Oedothorax gibbosus</name>
    <dbReference type="NCBI Taxonomy" id="931172"/>
    <lineage>
        <taxon>Eukaryota</taxon>
        <taxon>Metazoa</taxon>
        <taxon>Ecdysozoa</taxon>
        <taxon>Arthropoda</taxon>
        <taxon>Chelicerata</taxon>
        <taxon>Arachnida</taxon>
        <taxon>Araneae</taxon>
        <taxon>Araneomorphae</taxon>
        <taxon>Entelegynae</taxon>
        <taxon>Araneoidea</taxon>
        <taxon>Linyphiidae</taxon>
        <taxon>Erigoninae</taxon>
        <taxon>Oedothorax</taxon>
    </lineage>
</organism>
<protein>
    <recommendedName>
        <fullName evidence="6">Peptidase S1 domain-containing protein</fullName>
    </recommendedName>
</protein>
<dbReference type="EMBL" id="JAFNEN010005641">
    <property type="protein sequence ID" value="KAG8169250.1"/>
    <property type="molecule type" value="Genomic_DNA"/>
</dbReference>
<dbReference type="AlphaFoldDB" id="A0AAV6TFG9"/>
<dbReference type="PROSITE" id="PS00134">
    <property type="entry name" value="TRYPSIN_HIS"/>
    <property type="match status" value="1"/>
</dbReference>
<dbReference type="FunFam" id="2.40.10.10:FF:000002">
    <property type="entry name" value="Transmembrane protease serine"/>
    <property type="match status" value="1"/>
</dbReference>
<dbReference type="InterPro" id="IPR018114">
    <property type="entry name" value="TRYPSIN_HIS"/>
</dbReference>
<feature type="domain" description="Peptidase S1" evidence="6">
    <location>
        <begin position="145"/>
        <end position="389"/>
    </location>
</feature>
<dbReference type="InterPro" id="IPR043504">
    <property type="entry name" value="Peptidase_S1_PA_chymotrypsin"/>
</dbReference>
<dbReference type="GO" id="GO:0004252">
    <property type="term" value="F:serine-type endopeptidase activity"/>
    <property type="evidence" value="ECO:0007669"/>
    <property type="project" value="InterPro"/>
</dbReference>
<dbReference type="GO" id="GO:0006508">
    <property type="term" value="P:proteolysis"/>
    <property type="evidence" value="ECO:0007669"/>
    <property type="project" value="UniProtKB-KW"/>
</dbReference>
<dbReference type="PROSITE" id="PS50240">
    <property type="entry name" value="TRYPSIN_DOM"/>
    <property type="match status" value="1"/>
</dbReference>
<evidence type="ECO:0000256" key="3">
    <source>
        <dbReference type="RuleBase" id="RU363034"/>
    </source>
</evidence>
<dbReference type="SUPFAM" id="SSF50494">
    <property type="entry name" value="Trypsin-like serine proteases"/>
    <property type="match status" value="1"/>
</dbReference>
<dbReference type="SMART" id="SM00020">
    <property type="entry name" value="Tryp_SPc"/>
    <property type="match status" value="1"/>
</dbReference>
<comment type="caution">
    <text evidence="7">The sequence shown here is derived from an EMBL/GenBank/DDBJ whole genome shotgun (WGS) entry which is preliminary data.</text>
</comment>
<dbReference type="InterPro" id="IPR009003">
    <property type="entry name" value="Peptidase_S1_PA"/>
</dbReference>
<evidence type="ECO:0000256" key="5">
    <source>
        <dbReference type="SAM" id="SignalP"/>
    </source>
</evidence>
<keyword evidence="3" id="KW-0645">Protease</keyword>
<dbReference type="InterPro" id="IPR001254">
    <property type="entry name" value="Trypsin_dom"/>
</dbReference>
<evidence type="ECO:0000313" key="8">
    <source>
        <dbReference type="Proteomes" id="UP000827092"/>
    </source>
</evidence>
<evidence type="ECO:0000313" key="7">
    <source>
        <dbReference type="EMBL" id="KAG8169250.1"/>
    </source>
</evidence>
<sequence length="391" mass="43719">MFYFILNFFLFVILLENISSQNIRFLDNEGYRGDSDENQLCPRRTTCIAQNMCPRYSRNSRVRLRTCGYTNYWRTRVCCPQSGGRDGSYTMPPPRTRATRPTTTRLRYTTRGSRGSGLSVSTSPPRGRDPDCGRSSVPSKLQSFIVGGVTAEQGAWPWMVGITRRNLRTGVLDPWCTAFLIDRWHVLSAAHCFDNRNASLYGTRIGHVNISQGEEYGIVRLVVHPGYVRGAYYDDIAMLTLDRSVQLPGFNPICLPWSREFVNITGMGTTVAGWGATRFLGQMSNTLQQLENIPILSNTECNQTFTEMARTFLLQFPRGLTSGFVCAGFPEGGKDSCGGDSGGPLMYQTSNKWYAVGIVSFGYSCARPGVPGGYTRVSEYLSWINENQNEI</sequence>